<keyword evidence="1" id="KW-0812">Transmembrane</keyword>
<keyword evidence="1" id="KW-1133">Transmembrane helix</keyword>
<evidence type="ECO:0000313" key="3">
    <source>
        <dbReference type="Proteomes" id="UP000807353"/>
    </source>
</evidence>
<feature type="transmembrane region" description="Helical" evidence="1">
    <location>
        <begin position="246"/>
        <end position="267"/>
    </location>
</feature>
<gene>
    <name evidence="2" type="ORF">BDZ94DRAFT_1252548</name>
</gene>
<reference evidence="2" key="1">
    <citation type="submission" date="2020-11" db="EMBL/GenBank/DDBJ databases">
        <authorList>
            <consortium name="DOE Joint Genome Institute"/>
            <person name="Ahrendt S."/>
            <person name="Riley R."/>
            <person name="Andreopoulos W."/>
            <person name="Labutti K."/>
            <person name="Pangilinan J."/>
            <person name="Ruiz-Duenas F.J."/>
            <person name="Barrasa J.M."/>
            <person name="Sanchez-Garcia M."/>
            <person name="Camarero S."/>
            <person name="Miyauchi S."/>
            <person name="Serrano A."/>
            <person name="Linde D."/>
            <person name="Babiker R."/>
            <person name="Drula E."/>
            <person name="Ayuso-Fernandez I."/>
            <person name="Pacheco R."/>
            <person name="Padilla G."/>
            <person name="Ferreira P."/>
            <person name="Barriuso J."/>
            <person name="Kellner H."/>
            <person name="Castanera R."/>
            <person name="Alfaro M."/>
            <person name="Ramirez L."/>
            <person name="Pisabarro A.G."/>
            <person name="Kuo A."/>
            <person name="Tritt A."/>
            <person name="Lipzen A."/>
            <person name="He G."/>
            <person name="Yan M."/>
            <person name="Ng V."/>
            <person name="Cullen D."/>
            <person name="Martin F."/>
            <person name="Rosso M.-N."/>
            <person name="Henrissat B."/>
            <person name="Hibbett D."/>
            <person name="Martinez A.T."/>
            <person name="Grigoriev I.V."/>
        </authorList>
    </citation>
    <scope>NUCLEOTIDE SEQUENCE</scope>
    <source>
        <strain evidence="2">CBS 247.69</strain>
    </source>
</reference>
<dbReference type="OrthoDB" id="3039972at2759"/>
<accession>A0A9P6CMP0</accession>
<feature type="transmembrane region" description="Helical" evidence="1">
    <location>
        <begin position="145"/>
        <end position="164"/>
    </location>
</feature>
<keyword evidence="1" id="KW-0472">Membrane</keyword>
<organism evidence="2 3">
    <name type="scientific">Collybia nuda</name>
    <dbReference type="NCBI Taxonomy" id="64659"/>
    <lineage>
        <taxon>Eukaryota</taxon>
        <taxon>Fungi</taxon>
        <taxon>Dikarya</taxon>
        <taxon>Basidiomycota</taxon>
        <taxon>Agaricomycotina</taxon>
        <taxon>Agaricomycetes</taxon>
        <taxon>Agaricomycetidae</taxon>
        <taxon>Agaricales</taxon>
        <taxon>Tricholomatineae</taxon>
        <taxon>Clitocybaceae</taxon>
        <taxon>Collybia</taxon>
    </lineage>
</organism>
<feature type="transmembrane region" description="Helical" evidence="1">
    <location>
        <begin position="63"/>
        <end position="86"/>
    </location>
</feature>
<name>A0A9P6CMP0_9AGAR</name>
<keyword evidence="3" id="KW-1185">Reference proteome</keyword>
<evidence type="ECO:0000256" key="1">
    <source>
        <dbReference type="SAM" id="Phobius"/>
    </source>
</evidence>
<proteinExistence type="predicted"/>
<protein>
    <submittedName>
        <fullName evidence="2">Uncharacterized protein</fullName>
    </submittedName>
</protein>
<dbReference type="EMBL" id="MU150244">
    <property type="protein sequence ID" value="KAF9465908.1"/>
    <property type="molecule type" value="Genomic_DNA"/>
</dbReference>
<feature type="transmembrane region" description="Helical" evidence="1">
    <location>
        <begin position="273"/>
        <end position="292"/>
    </location>
</feature>
<comment type="caution">
    <text evidence="2">The sequence shown here is derived from an EMBL/GenBank/DDBJ whole genome shotgun (WGS) entry which is preliminary data.</text>
</comment>
<feature type="transmembrane region" description="Helical" evidence="1">
    <location>
        <begin position="95"/>
        <end position="120"/>
    </location>
</feature>
<dbReference type="Proteomes" id="UP000807353">
    <property type="component" value="Unassembled WGS sequence"/>
</dbReference>
<evidence type="ECO:0000313" key="2">
    <source>
        <dbReference type="EMBL" id="KAF9465908.1"/>
    </source>
</evidence>
<dbReference type="AlphaFoldDB" id="A0A9P6CMP0"/>
<feature type="transmembrane region" description="Helical" evidence="1">
    <location>
        <begin position="203"/>
        <end position="225"/>
    </location>
</feature>
<sequence length="360" mass="40473">MRRRQSVTSIGYKNEAIYPFTAPLYKWLPSFPYDRFHCRWSGTRDMILPRGFEAGPVTVGLPAAILIESLLYGVQLVLFCICAYILMQRRSSIQLVLLLVVTIMFLIATADLAISFRMIVDDLQTVADTSSNVALTHLYPKNPLYITNNFLADALLLYRCYLIWKGQRYIIIASSIFLVADTVWGYSSIGTAIFSLKSTFTSLFLWSVFAYNLIMTIVTAGRIWWIARAGRRLLGKRALKQYHTAIAILIESGAIYCISLLIMLLMPETSYKLIVQVVVIRLVAIMPILMIVQAELGKNTREIETSPQPLDHLRDSRTCTIFKGSLSVSGIPLDIEEQENVGYASQQPGVIPAGPNTLDR</sequence>
<feature type="transmembrane region" description="Helical" evidence="1">
    <location>
        <begin position="176"/>
        <end position="197"/>
    </location>
</feature>